<dbReference type="PANTHER" id="PTHR32347:SF23">
    <property type="entry name" value="BLL5650 PROTEIN"/>
    <property type="match status" value="1"/>
</dbReference>
<comment type="caution">
    <text evidence="5">The sequence shown here is derived from an EMBL/GenBank/DDBJ whole genome shotgun (WGS) entry which is preliminary data.</text>
</comment>
<dbReference type="InterPro" id="IPR011053">
    <property type="entry name" value="Single_hybrid_motif"/>
</dbReference>
<evidence type="ECO:0000256" key="2">
    <source>
        <dbReference type="ARBA" id="ARBA00023054"/>
    </source>
</evidence>
<proteinExistence type="predicted"/>
<dbReference type="Pfam" id="PF25990">
    <property type="entry name" value="Beta-barrel_YknX"/>
    <property type="match status" value="1"/>
</dbReference>
<keyword evidence="6" id="KW-1185">Reference proteome</keyword>
<sequence length="533" mass="55349">MNKGLRRTNHVVSRTLATVGLGLCILASTAACGFGGGQPVMAADTTELAPRDVAAKVPVTATVEAATVTALTTHLTGPVTALNVKVGQRVEAGQVVAVLDTSGVQREIDAQRAQQISADVAAQNQLEQAQQAYQQSSDAMQRGLNPQVTQAEAALRQADGQLQEATAVFEQRKKAVAAGLDSTLLTQAQGVDSARRDALTAALESVRGNHGIFQSGMAQDDAVQPLLSKLEADERFRGAKHNLSAAQKAYDAALNDTDADLAAKQRAVAQAFDAKAEAAVGLEVAKLAAQQQLDSQAAAVQQAQRGVQAAQAAAGQSIAQLEVDVASGQVRAPIAGVVAEVAVKQGQTPTGYLLSVADPNRLVLRASVKELDSAKMQPGDAVTFTTPGTGAKKFKGRVLDVSSVAEAQPAADGASAQAARPEFPVEIEVLGDTEGLKIGGTAKAQITTESAKDALAVPREAVVDENGSYSVYTLRPKDDGDKFEVVKTPVKVGLVSDSDVVVEGVEKGTRVLNKPAEYRERVGATVTLVEEQE</sequence>
<evidence type="ECO:0000313" key="6">
    <source>
        <dbReference type="Proteomes" id="UP001205920"/>
    </source>
</evidence>
<organism evidence="5 6">
    <name type="scientific">Corynebacterium lipophilum</name>
    <dbReference type="NCBI Taxonomy" id="2804918"/>
    <lineage>
        <taxon>Bacteria</taxon>
        <taxon>Bacillati</taxon>
        <taxon>Actinomycetota</taxon>
        <taxon>Actinomycetes</taxon>
        <taxon>Mycobacteriales</taxon>
        <taxon>Corynebacteriaceae</taxon>
        <taxon>Corynebacterium</taxon>
    </lineage>
</organism>
<name>A0AAW5HU37_9CORY</name>
<keyword evidence="3" id="KW-0732">Signal</keyword>
<dbReference type="GO" id="GO:0030313">
    <property type="term" value="C:cell envelope"/>
    <property type="evidence" value="ECO:0007669"/>
    <property type="project" value="UniProtKB-SubCell"/>
</dbReference>
<feature type="signal peptide" evidence="3">
    <location>
        <begin position="1"/>
        <end position="30"/>
    </location>
</feature>
<dbReference type="RefSeq" id="WP_143110522.1">
    <property type="nucleotide sequence ID" value="NZ_JAEUWV010000002.1"/>
</dbReference>
<accession>A0AAW5HU37</accession>
<dbReference type="AlphaFoldDB" id="A0AAW5HU37"/>
<evidence type="ECO:0000259" key="4">
    <source>
        <dbReference type="Pfam" id="PF25990"/>
    </source>
</evidence>
<dbReference type="Gene3D" id="2.40.50.100">
    <property type="match status" value="2"/>
</dbReference>
<keyword evidence="2" id="KW-0175">Coiled coil</keyword>
<protein>
    <submittedName>
        <fullName evidence="5">HlyD family efflux transporter periplasmic adaptor subunit</fullName>
    </submittedName>
</protein>
<dbReference type="Gene3D" id="2.40.420.20">
    <property type="match status" value="1"/>
</dbReference>
<evidence type="ECO:0000256" key="1">
    <source>
        <dbReference type="ARBA" id="ARBA00004196"/>
    </source>
</evidence>
<dbReference type="InterPro" id="IPR050465">
    <property type="entry name" value="UPF0194_transport"/>
</dbReference>
<dbReference type="InterPro" id="IPR058636">
    <property type="entry name" value="Beta-barrel_YknX"/>
</dbReference>
<dbReference type="PROSITE" id="PS51257">
    <property type="entry name" value="PROKAR_LIPOPROTEIN"/>
    <property type="match status" value="1"/>
</dbReference>
<evidence type="ECO:0000256" key="3">
    <source>
        <dbReference type="SAM" id="SignalP"/>
    </source>
</evidence>
<gene>
    <name evidence="5" type="ORF">JMN37_02705</name>
</gene>
<feature type="chain" id="PRO_5043476162" evidence="3">
    <location>
        <begin position="31"/>
        <end position="533"/>
    </location>
</feature>
<dbReference type="Proteomes" id="UP001205920">
    <property type="component" value="Unassembled WGS sequence"/>
</dbReference>
<reference evidence="5 6" key="1">
    <citation type="submission" date="2021-01" db="EMBL/GenBank/DDBJ databases">
        <title>Identification and Characterization of Corynebacterium sp.</title>
        <authorList>
            <person name="Luo Q."/>
            <person name="Qu P."/>
            <person name="Chen Q."/>
        </authorList>
    </citation>
    <scope>NUCLEOTIDE SEQUENCE [LARGE SCALE GENOMIC DNA]</scope>
    <source>
        <strain evidence="5 6">MC-18</strain>
    </source>
</reference>
<comment type="subcellular location">
    <subcellularLocation>
        <location evidence="1">Cell envelope</location>
    </subcellularLocation>
</comment>
<dbReference type="EMBL" id="JAEUWV010000002">
    <property type="protein sequence ID" value="MCO6393902.1"/>
    <property type="molecule type" value="Genomic_DNA"/>
</dbReference>
<feature type="domain" description="YknX-like beta-barrel" evidence="4">
    <location>
        <begin position="363"/>
        <end position="445"/>
    </location>
</feature>
<dbReference type="PANTHER" id="PTHR32347">
    <property type="entry name" value="EFFLUX SYSTEM COMPONENT YKNX-RELATED"/>
    <property type="match status" value="1"/>
</dbReference>
<dbReference type="Gene3D" id="2.40.30.170">
    <property type="match status" value="1"/>
</dbReference>
<dbReference type="SUPFAM" id="SSF51230">
    <property type="entry name" value="Single hybrid motif"/>
    <property type="match status" value="1"/>
</dbReference>
<evidence type="ECO:0000313" key="5">
    <source>
        <dbReference type="EMBL" id="MCO6393902.1"/>
    </source>
</evidence>